<proteinExistence type="predicted"/>
<sequence length="90" mass="10218">MEMDVNLCKESLLVGPSIFPTNNELEEAVRSDDIYVSQQIEGYFNPINSSTTQFNDYIHPIHSDSLDTSFPTEVSDFLISNVKISMQRDV</sequence>
<feature type="non-terminal residue" evidence="1">
    <location>
        <position position="90"/>
    </location>
</feature>
<evidence type="ECO:0000313" key="1">
    <source>
        <dbReference type="EMBL" id="KAK3583475.1"/>
    </source>
</evidence>
<reference evidence="1" key="2">
    <citation type="journal article" date="2021" name="Genome Biol. Evol.">
        <title>Developing a high-quality reference genome for a parasitic bivalve with doubly uniparental inheritance (Bivalvia: Unionida).</title>
        <authorList>
            <person name="Smith C.H."/>
        </authorList>
    </citation>
    <scope>NUCLEOTIDE SEQUENCE</scope>
    <source>
        <strain evidence="1">CHS0354</strain>
        <tissue evidence="1">Mantle</tissue>
    </source>
</reference>
<keyword evidence="2" id="KW-1185">Reference proteome</keyword>
<reference evidence="1" key="3">
    <citation type="submission" date="2023-05" db="EMBL/GenBank/DDBJ databases">
        <authorList>
            <person name="Smith C.H."/>
        </authorList>
    </citation>
    <scope>NUCLEOTIDE SEQUENCE</scope>
    <source>
        <strain evidence="1">CHS0354</strain>
        <tissue evidence="1">Mantle</tissue>
    </source>
</reference>
<dbReference type="EMBL" id="JAEAOA010001522">
    <property type="protein sequence ID" value="KAK3583475.1"/>
    <property type="molecule type" value="Genomic_DNA"/>
</dbReference>
<dbReference type="AlphaFoldDB" id="A0AAE0S1G0"/>
<gene>
    <name evidence="1" type="ORF">CHS0354_025607</name>
</gene>
<comment type="caution">
    <text evidence="1">The sequence shown here is derived from an EMBL/GenBank/DDBJ whole genome shotgun (WGS) entry which is preliminary data.</text>
</comment>
<organism evidence="1 2">
    <name type="scientific">Potamilus streckersoni</name>
    <dbReference type="NCBI Taxonomy" id="2493646"/>
    <lineage>
        <taxon>Eukaryota</taxon>
        <taxon>Metazoa</taxon>
        <taxon>Spiralia</taxon>
        <taxon>Lophotrochozoa</taxon>
        <taxon>Mollusca</taxon>
        <taxon>Bivalvia</taxon>
        <taxon>Autobranchia</taxon>
        <taxon>Heteroconchia</taxon>
        <taxon>Palaeoheterodonta</taxon>
        <taxon>Unionida</taxon>
        <taxon>Unionoidea</taxon>
        <taxon>Unionidae</taxon>
        <taxon>Ambleminae</taxon>
        <taxon>Lampsilini</taxon>
        <taxon>Potamilus</taxon>
    </lineage>
</organism>
<reference evidence="1" key="1">
    <citation type="journal article" date="2021" name="Genome Biol. Evol.">
        <title>A High-Quality Reference Genome for a Parasitic Bivalve with Doubly Uniparental Inheritance (Bivalvia: Unionida).</title>
        <authorList>
            <person name="Smith C.H."/>
        </authorList>
    </citation>
    <scope>NUCLEOTIDE SEQUENCE</scope>
    <source>
        <strain evidence="1">CHS0354</strain>
    </source>
</reference>
<protein>
    <submittedName>
        <fullName evidence="1">Uncharacterized protein</fullName>
    </submittedName>
</protein>
<dbReference type="Proteomes" id="UP001195483">
    <property type="component" value="Unassembled WGS sequence"/>
</dbReference>
<name>A0AAE0S1G0_9BIVA</name>
<accession>A0AAE0S1G0</accession>
<evidence type="ECO:0000313" key="2">
    <source>
        <dbReference type="Proteomes" id="UP001195483"/>
    </source>
</evidence>